<keyword evidence="2" id="KW-1185">Reference proteome</keyword>
<dbReference type="eggNOG" id="COG0637">
    <property type="taxonomic scope" value="Bacteria"/>
</dbReference>
<dbReference type="AlphaFoldDB" id="U2Q9I2"/>
<dbReference type="PRINTS" id="PR00413">
    <property type="entry name" value="HADHALOGNASE"/>
</dbReference>
<dbReference type="GO" id="GO:0005829">
    <property type="term" value="C:cytosol"/>
    <property type="evidence" value="ECO:0007669"/>
    <property type="project" value="TreeGrafter"/>
</dbReference>
<dbReference type="PATRIC" id="fig|1321820.3.peg.532"/>
<dbReference type="HOGENOM" id="CLU_045011_13_1_9"/>
<dbReference type="PROSITE" id="PS01228">
    <property type="entry name" value="COF_1"/>
    <property type="match status" value="1"/>
</dbReference>
<dbReference type="PANTHER" id="PTHR43434">
    <property type="entry name" value="PHOSPHOGLYCOLATE PHOSPHATASE"/>
    <property type="match status" value="1"/>
</dbReference>
<dbReference type="Pfam" id="PF13419">
    <property type="entry name" value="HAD_2"/>
    <property type="match status" value="1"/>
</dbReference>
<dbReference type="Proteomes" id="UP000016637">
    <property type="component" value="Unassembled WGS sequence"/>
</dbReference>
<dbReference type="SFLD" id="SFLDG01135">
    <property type="entry name" value="C1.5.6:_HAD__Beta-PGM__Phospha"/>
    <property type="match status" value="1"/>
</dbReference>
<dbReference type="PANTHER" id="PTHR43434:SF1">
    <property type="entry name" value="PHOSPHOGLYCOLATE PHOSPHATASE"/>
    <property type="match status" value="1"/>
</dbReference>
<dbReference type="SFLD" id="SFLDG01129">
    <property type="entry name" value="C1.5:_HAD__Beta-PGM__Phosphata"/>
    <property type="match status" value="1"/>
</dbReference>
<dbReference type="Gene3D" id="3.40.50.1000">
    <property type="entry name" value="HAD superfamily/HAD-like"/>
    <property type="match status" value="1"/>
</dbReference>
<proteinExistence type="predicted"/>
<dbReference type="InterPro" id="IPR041492">
    <property type="entry name" value="HAD_2"/>
</dbReference>
<gene>
    <name evidence="1" type="ORF">HMPREF1983_00543</name>
</gene>
<dbReference type="InterPro" id="IPR023198">
    <property type="entry name" value="PGP-like_dom2"/>
</dbReference>
<dbReference type="RefSeq" id="WP_021752986.1">
    <property type="nucleotide sequence ID" value="NZ_KI271836.1"/>
</dbReference>
<evidence type="ECO:0000313" key="2">
    <source>
        <dbReference type="Proteomes" id="UP000016637"/>
    </source>
</evidence>
<evidence type="ECO:0000313" key="1">
    <source>
        <dbReference type="EMBL" id="ERK59455.1"/>
    </source>
</evidence>
<dbReference type="InterPro" id="IPR050155">
    <property type="entry name" value="HAD-like_hydrolase_sf"/>
</dbReference>
<dbReference type="GO" id="GO:0008967">
    <property type="term" value="F:phosphoglycolate phosphatase activity"/>
    <property type="evidence" value="ECO:0007669"/>
    <property type="project" value="TreeGrafter"/>
</dbReference>
<dbReference type="GO" id="GO:0006281">
    <property type="term" value="P:DNA repair"/>
    <property type="evidence" value="ECO:0007669"/>
    <property type="project" value="TreeGrafter"/>
</dbReference>
<comment type="caution">
    <text evidence="1">The sequence shown here is derived from an EMBL/GenBank/DDBJ whole genome shotgun (WGS) entry which is preliminary data.</text>
</comment>
<dbReference type="InterPro" id="IPR036412">
    <property type="entry name" value="HAD-like_sf"/>
</dbReference>
<name>U2Q9I2_9BACL</name>
<dbReference type="NCBIfam" id="TIGR01509">
    <property type="entry name" value="HAD-SF-IA-v3"/>
    <property type="match status" value="1"/>
</dbReference>
<keyword evidence="1" id="KW-0378">Hydrolase</keyword>
<protein>
    <submittedName>
        <fullName evidence="1">HAD hydrolase, family IA, variant 3</fullName>
    </submittedName>
</protein>
<accession>U2Q9I2</accession>
<dbReference type="InterPro" id="IPR006439">
    <property type="entry name" value="HAD-SF_hydro_IA"/>
</dbReference>
<reference evidence="1 2" key="1">
    <citation type="submission" date="2013-08" db="EMBL/GenBank/DDBJ databases">
        <authorList>
            <person name="Weinstock G."/>
            <person name="Sodergren E."/>
            <person name="Wylie T."/>
            <person name="Fulton L."/>
            <person name="Fulton R."/>
            <person name="Fronick C."/>
            <person name="O'Laughlin M."/>
            <person name="Godfrey J."/>
            <person name="Miner T."/>
            <person name="Herter B."/>
            <person name="Appelbaum E."/>
            <person name="Cordes M."/>
            <person name="Lek S."/>
            <person name="Wollam A."/>
            <person name="Pepin K.H."/>
            <person name="Palsikar V.B."/>
            <person name="Mitreva M."/>
            <person name="Wilson R.K."/>
        </authorList>
    </citation>
    <scope>NUCLEOTIDE SEQUENCE [LARGE SCALE GENOMIC DNA]</scope>
    <source>
        <strain evidence="1 2">ATCC 700627</strain>
    </source>
</reference>
<dbReference type="Gene3D" id="1.10.150.240">
    <property type="entry name" value="Putative phosphatase, domain 2"/>
    <property type="match status" value="1"/>
</dbReference>
<dbReference type="SUPFAM" id="SSF56784">
    <property type="entry name" value="HAD-like"/>
    <property type="match status" value="1"/>
</dbReference>
<dbReference type="InterPro" id="IPR023214">
    <property type="entry name" value="HAD_sf"/>
</dbReference>
<organism evidence="1 2">
    <name type="scientific">Gemella bergeri ATCC 700627</name>
    <dbReference type="NCBI Taxonomy" id="1321820"/>
    <lineage>
        <taxon>Bacteria</taxon>
        <taxon>Bacillati</taxon>
        <taxon>Bacillota</taxon>
        <taxon>Bacilli</taxon>
        <taxon>Bacillales</taxon>
        <taxon>Gemellaceae</taxon>
        <taxon>Gemella</taxon>
    </lineage>
</organism>
<dbReference type="EMBL" id="AWVP01000029">
    <property type="protein sequence ID" value="ERK59455.1"/>
    <property type="molecule type" value="Genomic_DNA"/>
</dbReference>
<sequence length="223" mass="25183">MNKLEAVIFDFDGTIVNTEKIYYETMSELTKEWLNENLDKMDYIHNVSGTNEETSKRYYNKRYNMTGEEYDKFELEITKRIIANYHNAEILPGIPETMSFLRESGIKMAVASNRKLGHIEAGLRNKGLDKYIDVIATRDDVKNPKPAPDIFLHAASKLGVNIKNTIAIEDSRPGALGAGISGATLILQTNEITKYMDFSGVNYVYKDVDLLETVKNIAAKNSL</sequence>
<dbReference type="SFLD" id="SFLDS00003">
    <property type="entry name" value="Haloacid_Dehalogenase"/>
    <property type="match status" value="1"/>
</dbReference>